<reference evidence="4 5" key="1">
    <citation type="submission" date="2023-12" db="EMBL/GenBank/DDBJ databases">
        <title>A high-quality genome assembly for Dillenia turbinata (Dilleniales).</title>
        <authorList>
            <person name="Chanderbali A."/>
        </authorList>
    </citation>
    <scope>NUCLEOTIDE SEQUENCE [LARGE SCALE GENOMIC DNA]</scope>
    <source>
        <strain evidence="4">LSX21</strain>
        <tissue evidence="4">Leaf</tissue>
    </source>
</reference>
<keyword evidence="5" id="KW-1185">Reference proteome</keyword>
<dbReference type="PANTHER" id="PTHR31739">
    <property type="entry name" value="ENT-COPALYL DIPHOSPHATE SYNTHASE, CHLOROPLASTIC"/>
    <property type="match status" value="1"/>
</dbReference>
<protein>
    <submittedName>
        <fullName evidence="4">Uncharacterized protein</fullName>
    </submittedName>
</protein>
<dbReference type="GO" id="GO:0016102">
    <property type="term" value="P:diterpenoid biosynthetic process"/>
    <property type="evidence" value="ECO:0007669"/>
    <property type="project" value="TreeGrafter"/>
</dbReference>
<dbReference type="Gene3D" id="1.50.10.160">
    <property type="match status" value="1"/>
</dbReference>
<dbReference type="AlphaFoldDB" id="A0AAN8ZDA9"/>
<evidence type="ECO:0000313" key="5">
    <source>
        <dbReference type="Proteomes" id="UP001370490"/>
    </source>
</evidence>
<gene>
    <name evidence="4" type="ORF">RJ641_036825</name>
</gene>
<organism evidence="4 5">
    <name type="scientific">Dillenia turbinata</name>
    <dbReference type="NCBI Taxonomy" id="194707"/>
    <lineage>
        <taxon>Eukaryota</taxon>
        <taxon>Viridiplantae</taxon>
        <taxon>Streptophyta</taxon>
        <taxon>Embryophyta</taxon>
        <taxon>Tracheophyta</taxon>
        <taxon>Spermatophyta</taxon>
        <taxon>Magnoliopsida</taxon>
        <taxon>eudicotyledons</taxon>
        <taxon>Gunneridae</taxon>
        <taxon>Pentapetalae</taxon>
        <taxon>Dilleniales</taxon>
        <taxon>Dilleniaceae</taxon>
        <taxon>Dillenia</taxon>
    </lineage>
</organism>
<evidence type="ECO:0000256" key="2">
    <source>
        <dbReference type="ARBA" id="ARBA00022842"/>
    </source>
</evidence>
<sequence>MFDKVELSVSAYDTAWVAMVPSPNSPNAPLFPRCVEWVLENQLHDGSWGLPRRNPFLTKDALSSTLACVLALKRWDMDERHVKKGMVEYARHMDLVLPLSPRDLESIFWLRDLELE</sequence>
<dbReference type="GO" id="GO:0010333">
    <property type="term" value="F:terpene synthase activity"/>
    <property type="evidence" value="ECO:0007669"/>
    <property type="project" value="InterPro"/>
</dbReference>
<proteinExistence type="predicted"/>
<dbReference type="EMBL" id="JBAMMX010000009">
    <property type="protein sequence ID" value="KAK6933931.1"/>
    <property type="molecule type" value="Genomic_DNA"/>
</dbReference>
<keyword evidence="2" id="KW-0460">Magnesium</keyword>
<dbReference type="Proteomes" id="UP001370490">
    <property type="component" value="Unassembled WGS sequence"/>
</dbReference>
<dbReference type="PANTHER" id="PTHR31739:SF3">
    <property type="entry name" value="ENT-KAUR-16-ENE SYNTHASE, CHLOROPLASTIC"/>
    <property type="match status" value="1"/>
</dbReference>
<evidence type="ECO:0000256" key="1">
    <source>
        <dbReference type="ARBA" id="ARBA00001946"/>
    </source>
</evidence>
<feature type="non-terminal residue" evidence="4">
    <location>
        <position position="116"/>
    </location>
</feature>
<keyword evidence="3" id="KW-0456">Lyase</keyword>
<dbReference type="SUPFAM" id="SSF48239">
    <property type="entry name" value="Terpenoid cyclases/Protein prenyltransferases"/>
    <property type="match status" value="1"/>
</dbReference>
<comment type="caution">
    <text evidence="4">The sequence shown here is derived from an EMBL/GenBank/DDBJ whole genome shotgun (WGS) entry which is preliminary data.</text>
</comment>
<evidence type="ECO:0000256" key="3">
    <source>
        <dbReference type="ARBA" id="ARBA00023239"/>
    </source>
</evidence>
<accession>A0AAN8ZDA9</accession>
<dbReference type="GO" id="GO:0000287">
    <property type="term" value="F:magnesium ion binding"/>
    <property type="evidence" value="ECO:0007669"/>
    <property type="project" value="TreeGrafter"/>
</dbReference>
<dbReference type="InterPro" id="IPR050148">
    <property type="entry name" value="Terpene_synthase-like"/>
</dbReference>
<dbReference type="InterPro" id="IPR008930">
    <property type="entry name" value="Terpenoid_cyclase/PrenylTrfase"/>
</dbReference>
<name>A0AAN8ZDA9_9MAGN</name>
<comment type="cofactor">
    <cofactor evidence="1">
        <name>Mg(2+)</name>
        <dbReference type="ChEBI" id="CHEBI:18420"/>
    </cofactor>
</comment>
<evidence type="ECO:0000313" key="4">
    <source>
        <dbReference type="EMBL" id="KAK6933931.1"/>
    </source>
</evidence>